<keyword evidence="3" id="KW-1185">Reference proteome</keyword>
<dbReference type="EMBL" id="CAEQ01000594">
    <property type="protein sequence ID" value="CCD12160.1"/>
    <property type="molecule type" value="Genomic_DNA"/>
</dbReference>
<organism evidence="2 3">
    <name type="scientific">Trypanosoma congolense (strain IL3000)</name>
    <dbReference type="NCBI Taxonomy" id="1068625"/>
    <lineage>
        <taxon>Eukaryota</taxon>
        <taxon>Discoba</taxon>
        <taxon>Euglenozoa</taxon>
        <taxon>Kinetoplastea</taxon>
        <taxon>Metakinetoplastina</taxon>
        <taxon>Trypanosomatida</taxon>
        <taxon>Trypanosomatidae</taxon>
        <taxon>Trypanosoma</taxon>
        <taxon>Nannomonas</taxon>
    </lineage>
</organism>
<evidence type="ECO:0000256" key="1">
    <source>
        <dbReference type="SAM" id="Phobius"/>
    </source>
</evidence>
<name>F9W4R5_TRYCI</name>
<sequence length="190" mass="21979">MSRAWSCAYSGPRGVCITYHYFPPSLLLPLLFLVRFSFFYLLLLFINLFYSCFFFVQVGVPRVGLDIFPGRSVLRSVMAPHSEVKVIDRSAGETEPGTPCRTQFRHADYESDRRSIAMWRQAQLNNIIMKEEQDAIVSRADHRNMVKQLLYVAYNYDPHNRSNAAKWHALMQADGDEFDAADSTYPLRRP</sequence>
<accession>F9W4R5</accession>
<dbReference type="Proteomes" id="UP000000702">
    <property type="component" value="Unassembled WGS sequence"/>
</dbReference>
<keyword evidence="1" id="KW-0812">Transmembrane</keyword>
<gene>
    <name evidence="2" type="ORF">TCIL3000_0_03130</name>
</gene>
<feature type="non-terminal residue" evidence="2">
    <location>
        <position position="190"/>
    </location>
</feature>
<reference evidence="3" key="1">
    <citation type="submission" date="2011-07" db="EMBL/GenBank/DDBJ databases">
        <title>Divergent evolution of antigenic variation in African trypanosomes.</title>
        <authorList>
            <person name="Jackson A.P."/>
            <person name="Berry A."/>
            <person name="Allison H.C."/>
            <person name="Burton P."/>
            <person name="Anderson J."/>
            <person name="Aslett M."/>
            <person name="Brown R."/>
            <person name="Corton N."/>
            <person name="Harris D."/>
            <person name="Hauser H."/>
            <person name="Gamble J."/>
            <person name="Gilderthorp R."/>
            <person name="McQuillan J."/>
            <person name="Quail M.A."/>
            <person name="Sanders M."/>
            <person name="Van Tonder A."/>
            <person name="Ginger M.L."/>
            <person name="Donelson J.E."/>
            <person name="Field M.C."/>
            <person name="Barry J.D."/>
            <person name="Berriman M."/>
            <person name="Hertz-Fowler C."/>
        </authorList>
    </citation>
    <scope>NUCLEOTIDE SEQUENCE [LARGE SCALE GENOMIC DNA]</scope>
    <source>
        <strain evidence="3">IL3000</strain>
    </source>
</reference>
<proteinExistence type="predicted"/>
<reference evidence="2 3" key="2">
    <citation type="journal article" date="2012" name="Proc. Natl. Acad. Sci. U.S.A.">
        <title>Antigenic diversity is generated by distinct evolutionary mechanisms in African trypanosome species.</title>
        <authorList>
            <person name="Jackson A.P."/>
            <person name="Berry A."/>
            <person name="Aslett M."/>
            <person name="Allison H.C."/>
            <person name="Burton P."/>
            <person name="Vavrova-Anderson J."/>
            <person name="Brown R."/>
            <person name="Browne H."/>
            <person name="Corton N."/>
            <person name="Hauser H."/>
            <person name="Gamble J."/>
            <person name="Gilderthorp R."/>
            <person name="Marcello L."/>
            <person name="McQuillan J."/>
            <person name="Otto T.D."/>
            <person name="Quail M.A."/>
            <person name="Sanders M.J."/>
            <person name="van Tonder A."/>
            <person name="Ginger M.L."/>
            <person name="Field M.C."/>
            <person name="Barry J.D."/>
            <person name="Hertz-Fowler C."/>
            <person name="Berriman M."/>
        </authorList>
    </citation>
    <scope>NUCLEOTIDE SEQUENCE [LARGE SCALE GENOMIC DNA]</scope>
    <source>
        <strain evidence="2 3">IL3000</strain>
    </source>
</reference>
<comment type="caution">
    <text evidence="2">The sequence shown here is derived from an EMBL/GenBank/DDBJ whole genome shotgun (WGS) entry which is preliminary data.</text>
</comment>
<keyword evidence="1" id="KW-0472">Membrane</keyword>
<keyword evidence="1" id="KW-1133">Transmembrane helix</keyword>
<dbReference type="AlphaFoldDB" id="F9W4R5"/>
<evidence type="ECO:0000313" key="2">
    <source>
        <dbReference type="EMBL" id="CCD12160.1"/>
    </source>
</evidence>
<feature type="transmembrane region" description="Helical" evidence="1">
    <location>
        <begin position="32"/>
        <end position="56"/>
    </location>
</feature>
<protein>
    <submittedName>
        <fullName evidence="2">WGS project CAEQ00000000 data, annotated contig 121</fullName>
    </submittedName>
</protein>
<evidence type="ECO:0000313" key="3">
    <source>
        <dbReference type="Proteomes" id="UP000000702"/>
    </source>
</evidence>